<gene>
    <name evidence="12" type="ORF">Cfor_03922</name>
</gene>
<protein>
    <submittedName>
        <fullName evidence="12">Uncharacterized protein</fullName>
    </submittedName>
</protein>
<keyword evidence="13" id="KW-1185">Reference proteome</keyword>
<evidence type="ECO:0000256" key="5">
    <source>
        <dbReference type="ARBA" id="ARBA00024360"/>
    </source>
</evidence>
<dbReference type="GO" id="GO:0019432">
    <property type="term" value="P:triglyceride biosynthetic process"/>
    <property type="evidence" value="ECO:0007669"/>
    <property type="project" value="UniProtKB-UniPathway"/>
</dbReference>
<keyword evidence="4" id="KW-0012">Acyltransferase</keyword>
<keyword evidence="9" id="KW-1133">Transmembrane helix</keyword>
<evidence type="ECO:0000256" key="1">
    <source>
        <dbReference type="ARBA" id="ARBA00004771"/>
    </source>
</evidence>
<feature type="transmembrane region" description="Helical" evidence="9">
    <location>
        <begin position="45"/>
        <end position="67"/>
    </location>
</feature>
<proteinExistence type="inferred from homology"/>
<dbReference type="GO" id="GO:0047196">
    <property type="term" value="F:long-chain-alcohol O-fatty-acyltransferase activity"/>
    <property type="evidence" value="ECO:0007669"/>
    <property type="project" value="UniProtKB-EC"/>
</dbReference>
<reference evidence="13" key="1">
    <citation type="submission" date="2020-01" db="EMBL/GenBank/DDBJ databases">
        <title>Draft genome sequence of the Termite Coptotermes fromosanus.</title>
        <authorList>
            <person name="Itakura S."/>
            <person name="Yosikawa Y."/>
            <person name="Umezawa K."/>
        </authorList>
    </citation>
    <scope>NUCLEOTIDE SEQUENCE [LARGE SCALE GENOMIC DNA]</scope>
</reference>
<feature type="transmembrane region" description="Helical" evidence="9">
    <location>
        <begin position="244"/>
        <end position="268"/>
    </location>
</feature>
<feature type="region of interest" description="Disordered" evidence="8">
    <location>
        <begin position="1081"/>
        <end position="1106"/>
    </location>
</feature>
<evidence type="ECO:0000313" key="12">
    <source>
        <dbReference type="EMBL" id="GFG35738.1"/>
    </source>
</evidence>
<feature type="region of interest" description="Disordered" evidence="8">
    <location>
        <begin position="853"/>
        <end position="876"/>
    </location>
</feature>
<evidence type="ECO:0000256" key="9">
    <source>
        <dbReference type="SAM" id="Phobius"/>
    </source>
</evidence>
<comment type="caution">
    <text evidence="12">The sequence shown here is derived from an EMBL/GenBank/DDBJ whole genome shotgun (WGS) entry which is preliminary data.</text>
</comment>
<dbReference type="InterPro" id="IPR009721">
    <property type="entry name" value="O-acyltransferase_WSD1_C"/>
</dbReference>
<dbReference type="InParanoid" id="A0A6L2PYV6"/>
<dbReference type="InterPro" id="IPR004255">
    <property type="entry name" value="O-acyltransferase_WSD1_N"/>
</dbReference>
<feature type="transmembrane region" description="Helical" evidence="9">
    <location>
        <begin position="21"/>
        <end position="39"/>
    </location>
</feature>
<feature type="domain" description="O-acyltransferase WSD1-like N-terminal" evidence="10">
    <location>
        <begin position="113"/>
        <end position="229"/>
    </location>
</feature>
<dbReference type="UniPathway" id="UPA00282"/>
<keyword evidence="9" id="KW-0472">Membrane</keyword>
<feature type="domain" description="O-acyltransferase WSD1 C-terminal" evidence="11">
    <location>
        <begin position="359"/>
        <end position="499"/>
    </location>
</feature>
<feature type="region of interest" description="Disordered" evidence="8">
    <location>
        <begin position="1215"/>
        <end position="1238"/>
    </location>
</feature>
<dbReference type="PANTHER" id="PTHR31650">
    <property type="entry name" value="O-ACYLTRANSFERASE (WSD1-LIKE) FAMILY PROTEIN"/>
    <property type="match status" value="1"/>
</dbReference>
<evidence type="ECO:0000256" key="2">
    <source>
        <dbReference type="ARBA" id="ARBA00005189"/>
    </source>
</evidence>
<feature type="region of interest" description="Disordered" evidence="8">
    <location>
        <begin position="922"/>
        <end position="941"/>
    </location>
</feature>
<feature type="compositionally biased region" description="Polar residues" evidence="8">
    <location>
        <begin position="1082"/>
        <end position="1097"/>
    </location>
</feature>
<organism evidence="12 13">
    <name type="scientific">Coptotermes formosanus</name>
    <name type="common">Formosan subterranean termite</name>
    <dbReference type="NCBI Taxonomy" id="36987"/>
    <lineage>
        <taxon>Eukaryota</taxon>
        <taxon>Metazoa</taxon>
        <taxon>Ecdysozoa</taxon>
        <taxon>Arthropoda</taxon>
        <taxon>Hexapoda</taxon>
        <taxon>Insecta</taxon>
        <taxon>Pterygota</taxon>
        <taxon>Neoptera</taxon>
        <taxon>Polyneoptera</taxon>
        <taxon>Dictyoptera</taxon>
        <taxon>Blattodea</taxon>
        <taxon>Blattoidea</taxon>
        <taxon>Termitoidae</taxon>
        <taxon>Rhinotermitidae</taxon>
        <taxon>Coptotermes</taxon>
    </lineage>
</organism>
<comment type="catalytic activity">
    <reaction evidence="7">
        <text>an acyl-CoA + a 1,2-diacyl-sn-glycerol = a triacyl-sn-glycerol + CoA</text>
        <dbReference type="Rhea" id="RHEA:10868"/>
        <dbReference type="ChEBI" id="CHEBI:17815"/>
        <dbReference type="ChEBI" id="CHEBI:57287"/>
        <dbReference type="ChEBI" id="CHEBI:58342"/>
        <dbReference type="ChEBI" id="CHEBI:64615"/>
        <dbReference type="EC" id="2.3.1.20"/>
    </reaction>
</comment>
<dbReference type="InterPro" id="IPR045034">
    <property type="entry name" value="O-acyltransferase_WSD1-like"/>
</dbReference>
<dbReference type="Pfam" id="PF06974">
    <property type="entry name" value="WS_DGAT_C"/>
    <property type="match status" value="1"/>
</dbReference>
<comment type="pathway">
    <text evidence="1">Glycerolipid metabolism; triacylglycerol biosynthesis.</text>
</comment>
<dbReference type="OrthoDB" id="619536at2759"/>
<feature type="compositionally biased region" description="Polar residues" evidence="8">
    <location>
        <begin position="550"/>
        <end position="570"/>
    </location>
</feature>
<evidence type="ECO:0000256" key="6">
    <source>
        <dbReference type="ARBA" id="ARBA00047604"/>
    </source>
</evidence>
<feature type="region of interest" description="Disordered" evidence="8">
    <location>
        <begin position="647"/>
        <end position="679"/>
    </location>
</feature>
<feature type="region of interest" description="Disordered" evidence="8">
    <location>
        <begin position="550"/>
        <end position="571"/>
    </location>
</feature>
<evidence type="ECO:0000256" key="7">
    <source>
        <dbReference type="ARBA" id="ARBA00048109"/>
    </source>
</evidence>
<dbReference type="EMBL" id="BLKM01012201">
    <property type="protein sequence ID" value="GFG35738.1"/>
    <property type="molecule type" value="Genomic_DNA"/>
</dbReference>
<evidence type="ECO:0000256" key="4">
    <source>
        <dbReference type="ARBA" id="ARBA00023315"/>
    </source>
</evidence>
<dbReference type="Pfam" id="PF03007">
    <property type="entry name" value="WS_DGAT_cat"/>
    <property type="match status" value="1"/>
</dbReference>
<keyword evidence="9" id="KW-0812">Transmembrane</keyword>
<name>A0A6L2PYV6_COPFO</name>
<comment type="pathway">
    <text evidence="2">Lipid metabolism.</text>
</comment>
<evidence type="ECO:0000256" key="3">
    <source>
        <dbReference type="ARBA" id="ARBA00022679"/>
    </source>
</evidence>
<dbReference type="AlphaFoldDB" id="A0A6L2PYV6"/>
<evidence type="ECO:0000259" key="10">
    <source>
        <dbReference type="Pfam" id="PF03007"/>
    </source>
</evidence>
<feature type="compositionally biased region" description="Polar residues" evidence="8">
    <location>
        <begin position="647"/>
        <end position="659"/>
    </location>
</feature>
<comment type="similarity">
    <text evidence="5">In the N-terminal section; belongs to the long-chain O-acyltransferase family.</text>
</comment>
<dbReference type="GO" id="GO:0004144">
    <property type="term" value="F:diacylglycerol O-acyltransferase activity"/>
    <property type="evidence" value="ECO:0007669"/>
    <property type="project" value="UniProtKB-EC"/>
</dbReference>
<evidence type="ECO:0000256" key="8">
    <source>
        <dbReference type="SAM" id="MobiDB-lite"/>
    </source>
</evidence>
<comment type="catalytic activity">
    <reaction evidence="6">
        <text>a long chain fatty alcohol + a fatty acyl-CoA = a long-chain alcohol wax ester + CoA</text>
        <dbReference type="Rhea" id="RHEA:38443"/>
        <dbReference type="ChEBI" id="CHEBI:17135"/>
        <dbReference type="ChEBI" id="CHEBI:57287"/>
        <dbReference type="ChEBI" id="CHEBI:77636"/>
        <dbReference type="ChEBI" id="CHEBI:235323"/>
        <dbReference type="EC" id="2.3.1.75"/>
    </reaction>
</comment>
<feature type="compositionally biased region" description="Polar residues" evidence="8">
    <location>
        <begin position="667"/>
        <end position="679"/>
    </location>
</feature>
<sequence length="1238" mass="134816">MVQGNYMKSAPIRRLRHPLEENPLWGVLGSALAGILALVVGLPVLLIVCILIPFCLLGRWLLLFIFWNRQTSAATQGGGPESVRGNDGRWLGSAWRYSVIHAVLIFEAGAGLDVTHLRNLLLTRVIPLYPRLTRRPVPLPLSAGAGHCWLPDSQFCIDRHVFAGPSKLATEKQLQDYVGNLLGEGLSNDKPPWELHVLQSVGHHQDTVTVLRVHQSVADGMALVRVLCHSLADFHVLHRPHFGALAFTLNIFRACLVGPLTFLIWLLLTTEDCNILTQNKGWTDQVSVTWSAAITLPKVNRIKQVTRSTVNCVLLAALAGAARRLLQGCGVKHPPDMKIVLPVDLRADVTSPHLSSRLGNKLAPVVVGLPVGVEGAVPRLWAMKRNLDSLRTSADPVVVYVATAALMASVPGRVARKVLSSLTGKATLQFSSLPGPTSTLFVGGHPLKGVYPLLPAQNSLGLAVSVFTYVDQVYVAVISDSTLGPAARALLHNLQCQIELLWQLLLHRRVPGESRSHVLLRRTDVTGSPVRELRLRLTCVQEEVQRLATCQSPNQQQNVQRSESSGTEQQDAARLQNLKTEFSELLSELHRRNSVAVGGNSPLFEDEEVGGELWRPRRRAMSCSSSRYSSRSLVGLLSAARPASFIESHSSTSPANPSPSVAYRPTPNENVLSSATRPTSYTDTYSTSICIGQDSPLCCRSETRECTLPGVDGSISPEELICNNDNPVRPMGHIPPTVSHLIQHPTFCDTNITVISEHPLEVKNCDDNVPHSSAGTDECGIKINCSSADNTRNACQNKYVDNDAIIGNCGRGSRTEDITCRSETETDIYKSSHISAVQNNSKSTTVTDIQNTTHSLNSSQSSSVDSSVKPSTSGAGVSYSIDLMGNEATTCRKKSMFVNCPQYFPVISPQVDVMKYLEGSTNPTQSNAAHSTYTPNGKNKGGTILHTQKEKLCSENMSAQNVVYKELNGIVVINSEYPTLCTFKGPIGNEDEKRLVNNLVYSADVTCTMPGTNAQYFPPRQENIQNQESVYDTNTRQAAIDSDASTVYHNTDMHLHKTNTLHGHDDAEGNHQKEGKHPILKETTNLSSTSKTIFHSQNTKDSDSHKKQDCIITLTKTCREKCEAPKDFIITDYSMAEKDSDIRTYSVTSVLSLQTDNTEDMSLQELACSLSSSVSNSTITTQKSVGYQIMESPDTTSTMSLVSSKSACSSKSVTSTSSINTLNSSNTLPPSTPGSPVH</sequence>
<evidence type="ECO:0000313" key="13">
    <source>
        <dbReference type="Proteomes" id="UP000502823"/>
    </source>
</evidence>
<feature type="compositionally biased region" description="Polar residues" evidence="8">
    <location>
        <begin position="922"/>
        <end position="937"/>
    </location>
</feature>
<dbReference type="Proteomes" id="UP000502823">
    <property type="component" value="Unassembled WGS sequence"/>
</dbReference>
<dbReference type="PANTHER" id="PTHR31650:SF1">
    <property type="entry name" value="WAX ESTER SYNTHASE_DIACYLGLYCEROL ACYLTRANSFERASE 4-RELATED"/>
    <property type="match status" value="1"/>
</dbReference>
<keyword evidence="3" id="KW-0808">Transferase</keyword>
<feature type="compositionally biased region" description="Low complexity" evidence="8">
    <location>
        <begin position="1215"/>
        <end position="1227"/>
    </location>
</feature>
<dbReference type="GO" id="GO:0005886">
    <property type="term" value="C:plasma membrane"/>
    <property type="evidence" value="ECO:0007669"/>
    <property type="project" value="TreeGrafter"/>
</dbReference>
<feature type="compositionally biased region" description="Low complexity" evidence="8">
    <location>
        <begin position="855"/>
        <end position="873"/>
    </location>
</feature>
<evidence type="ECO:0000259" key="11">
    <source>
        <dbReference type="Pfam" id="PF06974"/>
    </source>
</evidence>
<accession>A0A6L2PYV6</accession>